<comment type="caution">
    <text evidence="1">The sequence shown here is derived from an EMBL/GenBank/DDBJ whole genome shotgun (WGS) entry which is preliminary data.</text>
</comment>
<reference evidence="1 2" key="1">
    <citation type="submission" date="2016-10" db="EMBL/GenBank/DDBJ databases">
        <title>Comparative genomics of Bacillus thuringiensis reveals a path to pathogens against multiple invertebrate hosts.</title>
        <authorList>
            <person name="Zheng J."/>
            <person name="Gao Q."/>
            <person name="Liu H."/>
            <person name="Peng D."/>
            <person name="Ruan L."/>
            <person name="Sun M."/>
        </authorList>
    </citation>
    <scope>NUCLEOTIDE SEQUENCE [LARGE SCALE GENOMIC DNA]</scope>
    <source>
        <strain evidence="1">BGSC 4BW1</strain>
    </source>
</reference>
<accession>A0A9X6QP28</accession>
<dbReference type="RefSeq" id="WP_086401393.1">
    <property type="nucleotide sequence ID" value="NZ_MOOP01000090.1"/>
</dbReference>
<proteinExistence type="predicted"/>
<dbReference type="AlphaFoldDB" id="A0A9X6QP28"/>
<organism evidence="1 2">
    <name type="scientific">Bacillus thuringiensis serovar iberica</name>
    <dbReference type="NCBI Taxonomy" id="180866"/>
    <lineage>
        <taxon>Bacteria</taxon>
        <taxon>Bacillati</taxon>
        <taxon>Bacillota</taxon>
        <taxon>Bacilli</taxon>
        <taxon>Bacillales</taxon>
        <taxon>Bacillaceae</taxon>
        <taxon>Bacillus</taxon>
        <taxon>Bacillus cereus group</taxon>
    </lineage>
</organism>
<sequence>MATKEREIETYDTSSFLQKNKSKVAMGAVGSFAYEAKHLIQTQPVQGLVKSEIFDEEKGISKKANKESRMQFSRKKLGTAMGKGHYAATVLDVGRRIGGYHDTEEIKGEQEFQLRKKMKKQREKNRNLYGNINQGEVVFNLFESRTGHHKMGNAKFN</sequence>
<dbReference type="EMBL" id="MOOP01000090">
    <property type="protein sequence ID" value="OUB48074.1"/>
    <property type="molecule type" value="Genomic_DNA"/>
</dbReference>
<evidence type="ECO:0000313" key="1">
    <source>
        <dbReference type="EMBL" id="OUB48074.1"/>
    </source>
</evidence>
<evidence type="ECO:0000313" key="2">
    <source>
        <dbReference type="Proteomes" id="UP000195120"/>
    </source>
</evidence>
<protein>
    <submittedName>
        <fullName evidence="1">Uncharacterized protein</fullName>
    </submittedName>
</protein>
<dbReference type="Proteomes" id="UP000195120">
    <property type="component" value="Unassembled WGS sequence"/>
</dbReference>
<gene>
    <name evidence="1" type="ORF">BK741_14790</name>
</gene>
<name>A0A9X6QP28_BACTU</name>